<gene>
    <name evidence="2" type="ordered locus">Krad_3274</name>
</gene>
<dbReference type="Proteomes" id="UP000001116">
    <property type="component" value="Chromosome"/>
</dbReference>
<dbReference type="PANTHER" id="PTHR43463">
    <property type="entry name" value="NICOTINATE-NUCLEOTIDE--DIMETHYLBENZIMIDAZOLE PHOSPHORIBOSYLTRANSFERASE"/>
    <property type="match status" value="1"/>
</dbReference>
<dbReference type="AlphaFoldDB" id="A6WD49"/>
<dbReference type="SUPFAM" id="SSF52733">
    <property type="entry name" value="Nicotinate mononucleotide:5,6-dimethylbenzimidazole phosphoribosyltransferase (CobT)"/>
    <property type="match status" value="1"/>
</dbReference>
<reference evidence="3" key="1">
    <citation type="journal article" date="2008" name="PLoS ONE">
        <title>Survival in nuclear waste, extreme resistance, and potential applications gleaned from the genome sequence of Kineococcus radiotolerans SRS30216.</title>
        <authorList>
            <person name="Bagwell C.E."/>
            <person name="Bhat S."/>
            <person name="Hawkins G.M."/>
            <person name="Smith B.W."/>
            <person name="Biswas T."/>
            <person name="Hoover T.R."/>
            <person name="Saunders E."/>
            <person name="Han C.S."/>
            <person name="Tsodikov O.V."/>
            <person name="Shimkets L.J."/>
        </authorList>
    </citation>
    <scope>NUCLEOTIDE SEQUENCE [LARGE SCALE GENOMIC DNA]</scope>
    <source>
        <strain evidence="3">ATCC BAA-149 / DSM 14245 / SRS30216</strain>
    </source>
</reference>
<name>A6WD49_KINRD</name>
<dbReference type="Gene3D" id="3.40.50.10210">
    <property type="match status" value="1"/>
</dbReference>
<dbReference type="InterPro" id="IPR003200">
    <property type="entry name" value="Nict_dMeBzImd_PRibTrfase"/>
</dbReference>
<feature type="compositionally biased region" description="Acidic residues" evidence="1">
    <location>
        <begin position="353"/>
        <end position="371"/>
    </location>
</feature>
<dbReference type="RefSeq" id="WP_012087004.1">
    <property type="nucleotide sequence ID" value="NC_009664.2"/>
</dbReference>
<evidence type="ECO:0000313" key="3">
    <source>
        <dbReference type="Proteomes" id="UP000001116"/>
    </source>
</evidence>
<keyword evidence="3" id="KW-1185">Reference proteome</keyword>
<dbReference type="STRING" id="266940.Krad_3274"/>
<dbReference type="EMBL" id="CP000750">
    <property type="protein sequence ID" value="ABS04738.1"/>
    <property type="molecule type" value="Genomic_DNA"/>
</dbReference>
<dbReference type="eggNOG" id="COG2038">
    <property type="taxonomic scope" value="Bacteria"/>
</dbReference>
<dbReference type="EC" id="2.4.2.21" evidence="2"/>
<feature type="region of interest" description="Disordered" evidence="1">
    <location>
        <begin position="346"/>
        <end position="405"/>
    </location>
</feature>
<evidence type="ECO:0000256" key="1">
    <source>
        <dbReference type="SAM" id="MobiDB-lite"/>
    </source>
</evidence>
<keyword evidence="2" id="KW-0808">Transferase</keyword>
<dbReference type="PANTHER" id="PTHR43463:SF1">
    <property type="entry name" value="NICOTINATE-NUCLEOTIDE--DIMETHYLBENZIMIDAZOLE PHOSPHORIBOSYLTRANSFERASE"/>
    <property type="match status" value="1"/>
</dbReference>
<dbReference type="KEGG" id="kra:Krad_3274"/>
<keyword evidence="2" id="KW-0328">Glycosyltransferase</keyword>
<dbReference type="HOGENOM" id="CLU_002982_0_2_11"/>
<protein>
    <submittedName>
        <fullName evidence="2">Nicotinate-nucleotide--dimethylbenzimidazole phosphoribosyltransferase</fullName>
        <ecNumber evidence="2">2.4.2.21</ecNumber>
    </submittedName>
</protein>
<dbReference type="GO" id="GO:0008939">
    <property type="term" value="F:nicotinate-nucleotide-dimethylbenzimidazole phosphoribosyltransferase activity"/>
    <property type="evidence" value="ECO:0007669"/>
    <property type="project" value="UniProtKB-EC"/>
</dbReference>
<evidence type="ECO:0000313" key="2">
    <source>
        <dbReference type="EMBL" id="ABS04738.1"/>
    </source>
</evidence>
<accession>A6WD49</accession>
<feature type="compositionally biased region" description="Low complexity" evidence="1">
    <location>
        <begin position="372"/>
        <end position="399"/>
    </location>
</feature>
<dbReference type="Pfam" id="PF02277">
    <property type="entry name" value="DBI_PRT"/>
    <property type="match status" value="1"/>
</dbReference>
<dbReference type="InterPro" id="IPR036087">
    <property type="entry name" value="Nict_dMeBzImd_PRibTrfase_sf"/>
</dbReference>
<proteinExistence type="predicted"/>
<sequence>MTDGPRPLNLREIAEGLRSPHVPRARPRLVAPLRPASRADGLATWLAGTQDRDVPAPLERVRLVVLAGDHGVAARGISRLEPGWTARAVRELVGGEGAFAALAASSGVPVAVHALGVDWGGEGPAGVPARVLEHALRPSGDIASGDALTAEEVEAAVRAGAAVADAEIDAGVDLLLLGDLGAGATTVAATLVAVCLRKGAVDVVGRGSGIDDDAWMRKTAAVRDAVRRARKLATRPAAVLQAVASADVAAAVGFLLRAAARRTPVLLDGTVGVAAALLASRGVPGAEKWWQVGAATAEPAQALAVDRLKLVPVLDLGAGRGGGSGALAALGVLRAAQVLAAADEAALPPLPEPEPEPELEAEPEAGPEVEPEAAPAPQAGGEPSAAGPAEGAADGPAEGNEQPKT</sequence>
<organism evidence="2 3">
    <name type="scientific">Kineococcus radiotolerans (strain ATCC BAA-149 / DSM 14245 / SRS30216)</name>
    <dbReference type="NCBI Taxonomy" id="266940"/>
    <lineage>
        <taxon>Bacteria</taxon>
        <taxon>Bacillati</taxon>
        <taxon>Actinomycetota</taxon>
        <taxon>Actinomycetes</taxon>
        <taxon>Kineosporiales</taxon>
        <taxon>Kineosporiaceae</taxon>
        <taxon>Kineococcus</taxon>
    </lineage>
</organism>